<comment type="caution">
    <text evidence="1">The sequence shown here is derived from an EMBL/GenBank/DDBJ whole genome shotgun (WGS) entry which is preliminary data.</text>
</comment>
<keyword evidence="2" id="KW-1185">Reference proteome</keyword>
<protein>
    <submittedName>
        <fullName evidence="1">Uncharacterized protein</fullName>
    </submittedName>
</protein>
<evidence type="ECO:0000313" key="1">
    <source>
        <dbReference type="EMBL" id="GAA2929454.1"/>
    </source>
</evidence>
<dbReference type="EMBL" id="BAAAUD010000013">
    <property type="protein sequence ID" value="GAA2929454.1"/>
    <property type="molecule type" value="Genomic_DNA"/>
</dbReference>
<evidence type="ECO:0000313" key="2">
    <source>
        <dbReference type="Proteomes" id="UP001500403"/>
    </source>
</evidence>
<gene>
    <name evidence="1" type="ORF">GCM10010446_12500</name>
</gene>
<name>A0ABN3WVN7_9ACTN</name>
<sequence length="115" mass="12754">MTTTSWDDLMASLGLEPSTRPRCGPTAVAECGTPAGSDRHYRLGEKPCDPCRIAKNAANTRWRRAKQLANGCPPRPPAECGTLRGFRAHRWRKEQPCEPCRLAYNAWQAECRAAA</sequence>
<accession>A0ABN3WVN7</accession>
<dbReference type="Proteomes" id="UP001500403">
    <property type="component" value="Unassembled WGS sequence"/>
</dbReference>
<dbReference type="RefSeq" id="WP_344491890.1">
    <property type="nucleotide sequence ID" value="NZ_BAAAUD010000013.1"/>
</dbReference>
<reference evidence="1 2" key="1">
    <citation type="journal article" date="2019" name="Int. J. Syst. Evol. Microbiol.">
        <title>The Global Catalogue of Microorganisms (GCM) 10K type strain sequencing project: providing services to taxonomists for standard genome sequencing and annotation.</title>
        <authorList>
            <consortium name="The Broad Institute Genomics Platform"/>
            <consortium name="The Broad Institute Genome Sequencing Center for Infectious Disease"/>
            <person name="Wu L."/>
            <person name="Ma J."/>
        </authorList>
    </citation>
    <scope>NUCLEOTIDE SEQUENCE [LARGE SCALE GENOMIC DNA]</scope>
    <source>
        <strain evidence="1 2">JCM 9088</strain>
    </source>
</reference>
<proteinExistence type="predicted"/>
<organism evidence="1 2">
    <name type="scientific">Streptomyces enissocaesilis</name>
    <dbReference type="NCBI Taxonomy" id="332589"/>
    <lineage>
        <taxon>Bacteria</taxon>
        <taxon>Bacillati</taxon>
        <taxon>Actinomycetota</taxon>
        <taxon>Actinomycetes</taxon>
        <taxon>Kitasatosporales</taxon>
        <taxon>Streptomycetaceae</taxon>
        <taxon>Streptomyces</taxon>
        <taxon>Streptomyces rochei group</taxon>
    </lineage>
</organism>